<evidence type="ECO:0000313" key="8">
    <source>
        <dbReference type="Proteomes" id="UP000005408"/>
    </source>
</evidence>
<evidence type="ECO:0000256" key="3">
    <source>
        <dbReference type="ARBA" id="ARBA00023157"/>
    </source>
</evidence>
<name>A0A8W8M423_MAGGI</name>
<evidence type="ECO:0000256" key="1">
    <source>
        <dbReference type="ARBA" id="ARBA00022729"/>
    </source>
</evidence>
<dbReference type="AlphaFoldDB" id="A0A8W8M423"/>
<dbReference type="InterPro" id="IPR001190">
    <property type="entry name" value="SRCR"/>
</dbReference>
<keyword evidence="2" id="KW-0677">Repeat</keyword>
<dbReference type="PANTHER" id="PTHR48071:SF18">
    <property type="entry name" value="DELETED IN MALIGNANT BRAIN TUMORS 1 PROTEIN-RELATED"/>
    <property type="match status" value="1"/>
</dbReference>
<dbReference type="InterPro" id="IPR036772">
    <property type="entry name" value="SRCR-like_dom_sf"/>
</dbReference>
<reference evidence="7" key="1">
    <citation type="submission" date="2022-08" db="UniProtKB">
        <authorList>
            <consortium name="EnsemblMetazoa"/>
        </authorList>
    </citation>
    <scope>IDENTIFICATION</scope>
    <source>
        <strain evidence="7">05x7-T-G4-1.051#20</strain>
    </source>
</reference>
<dbReference type="SMART" id="SM00202">
    <property type="entry name" value="SR"/>
    <property type="match status" value="2"/>
</dbReference>
<dbReference type="EnsemblMetazoa" id="G31581.1">
    <property type="protein sequence ID" value="G31581.1:cds"/>
    <property type="gene ID" value="G31581"/>
</dbReference>
<keyword evidence="3 5" id="KW-1015">Disulfide bond</keyword>
<dbReference type="PROSITE" id="PS50287">
    <property type="entry name" value="SRCR_2"/>
    <property type="match status" value="2"/>
</dbReference>
<feature type="domain" description="SRCR" evidence="6">
    <location>
        <begin position="136"/>
        <end position="237"/>
    </location>
</feature>
<protein>
    <recommendedName>
        <fullName evidence="6">SRCR domain-containing protein</fullName>
    </recommendedName>
</protein>
<evidence type="ECO:0000256" key="4">
    <source>
        <dbReference type="ARBA" id="ARBA00023180"/>
    </source>
</evidence>
<feature type="disulfide bond" evidence="5">
    <location>
        <begin position="206"/>
        <end position="216"/>
    </location>
</feature>
<dbReference type="Proteomes" id="UP000005408">
    <property type="component" value="Unassembled WGS sequence"/>
</dbReference>
<feature type="disulfide bond" evidence="5">
    <location>
        <begin position="100"/>
        <end position="110"/>
    </location>
</feature>
<keyword evidence="8" id="KW-1185">Reference proteome</keyword>
<evidence type="ECO:0000256" key="2">
    <source>
        <dbReference type="ARBA" id="ARBA00022737"/>
    </source>
</evidence>
<proteinExistence type="predicted"/>
<evidence type="ECO:0000256" key="5">
    <source>
        <dbReference type="PROSITE-ProRule" id="PRU00196"/>
    </source>
</evidence>
<dbReference type="GO" id="GO:0016020">
    <property type="term" value="C:membrane"/>
    <property type="evidence" value="ECO:0007669"/>
    <property type="project" value="InterPro"/>
</dbReference>
<feature type="domain" description="SRCR" evidence="6">
    <location>
        <begin position="30"/>
        <end position="131"/>
    </location>
</feature>
<keyword evidence="1" id="KW-0732">Signal</keyword>
<evidence type="ECO:0000259" key="6">
    <source>
        <dbReference type="PROSITE" id="PS50287"/>
    </source>
</evidence>
<evidence type="ECO:0000313" key="7">
    <source>
        <dbReference type="EnsemblMetazoa" id="G31581.1:cds"/>
    </source>
</evidence>
<dbReference type="PANTHER" id="PTHR48071">
    <property type="entry name" value="SRCR DOMAIN-CONTAINING PROTEIN"/>
    <property type="match status" value="1"/>
</dbReference>
<keyword evidence="4" id="KW-0325">Glycoprotein</keyword>
<dbReference type="PRINTS" id="PR00258">
    <property type="entry name" value="SPERACTRCPTR"/>
</dbReference>
<organism evidence="7 8">
    <name type="scientific">Magallana gigas</name>
    <name type="common">Pacific oyster</name>
    <name type="synonym">Crassostrea gigas</name>
    <dbReference type="NCBI Taxonomy" id="29159"/>
    <lineage>
        <taxon>Eukaryota</taxon>
        <taxon>Metazoa</taxon>
        <taxon>Spiralia</taxon>
        <taxon>Lophotrochozoa</taxon>
        <taxon>Mollusca</taxon>
        <taxon>Bivalvia</taxon>
        <taxon>Autobranchia</taxon>
        <taxon>Pteriomorphia</taxon>
        <taxon>Ostreida</taxon>
        <taxon>Ostreoidea</taxon>
        <taxon>Ostreidae</taxon>
        <taxon>Magallana</taxon>
    </lineage>
</organism>
<sequence>MQSEVTACEVLIAFCFFIEIEAFLYQGVPVRLVGGSTQYKGRLEVYKFGEWGTVCDDNLNNNLSVVVCRSLGLPGKTSEAYSNAAYGEGSGPIWLDDVYCSGSETSIKECQHSGWGSHDCDHNEDVSINCLPYGSVRLEGGPTHYEGRLEVYKFGEWGTVCDDGLNNKLSVVVCRSLSLPWNTSEAYGNAVYGEGSGPIWLDDVKCSGSETSIKECQHSGWGSHSCDHNEDVSINCLPSDGEKIISS</sequence>
<dbReference type="Pfam" id="PF00530">
    <property type="entry name" value="SRCR"/>
    <property type="match status" value="2"/>
</dbReference>
<comment type="caution">
    <text evidence="5">Lacks conserved residue(s) required for the propagation of feature annotation.</text>
</comment>
<accession>A0A8W8M423</accession>
<dbReference type="FunFam" id="3.10.250.10:FF:000006">
    <property type="entry name" value="neurotrypsin isoform X2"/>
    <property type="match status" value="2"/>
</dbReference>
<dbReference type="Gene3D" id="3.10.250.10">
    <property type="entry name" value="SRCR-like domain"/>
    <property type="match status" value="2"/>
</dbReference>
<dbReference type="SUPFAM" id="SSF56487">
    <property type="entry name" value="SRCR-like"/>
    <property type="match status" value="2"/>
</dbReference>